<dbReference type="PANTHER" id="PTHR33867:SF1">
    <property type="entry name" value="RIBOSOME MATURATION FACTOR RIMP"/>
    <property type="match status" value="1"/>
</dbReference>
<dbReference type="Gene3D" id="3.30.300.70">
    <property type="entry name" value="RimP-like superfamily, N-terminal"/>
    <property type="match status" value="1"/>
</dbReference>
<dbReference type="RefSeq" id="WP_074201344.1">
    <property type="nucleotide sequence ID" value="NZ_FSRE01000002.1"/>
</dbReference>
<protein>
    <recommendedName>
        <fullName evidence="3">Ribosome maturation factor RimP</fullName>
    </recommendedName>
</protein>
<dbReference type="CDD" id="cd01734">
    <property type="entry name" value="YlxS_C"/>
    <property type="match status" value="1"/>
</dbReference>
<dbReference type="AlphaFoldDB" id="A0A1N6FH15"/>
<dbReference type="SUPFAM" id="SSF75420">
    <property type="entry name" value="YhbC-like, N-terminal domain"/>
    <property type="match status" value="1"/>
</dbReference>
<comment type="function">
    <text evidence="3">Required for maturation of 30S ribosomal subunits.</text>
</comment>
<dbReference type="GO" id="GO:0000028">
    <property type="term" value="P:ribosomal small subunit assembly"/>
    <property type="evidence" value="ECO:0007669"/>
    <property type="project" value="TreeGrafter"/>
</dbReference>
<keyword evidence="7" id="KW-1185">Reference proteome</keyword>
<dbReference type="GO" id="GO:0005829">
    <property type="term" value="C:cytosol"/>
    <property type="evidence" value="ECO:0007669"/>
    <property type="project" value="TreeGrafter"/>
</dbReference>
<dbReference type="FunFam" id="3.30.300.70:FF:000001">
    <property type="entry name" value="Ribosome maturation factor RimP"/>
    <property type="match status" value="1"/>
</dbReference>
<proteinExistence type="inferred from homology"/>
<dbReference type="InterPro" id="IPR035956">
    <property type="entry name" value="RimP_N_sf"/>
</dbReference>
<keyword evidence="2 3" id="KW-0690">Ribosome biogenesis</keyword>
<organism evidence="6 7">
    <name type="scientific">Sulfurivirga caldicuralii</name>
    <dbReference type="NCBI Taxonomy" id="364032"/>
    <lineage>
        <taxon>Bacteria</taxon>
        <taxon>Pseudomonadati</taxon>
        <taxon>Pseudomonadota</taxon>
        <taxon>Gammaproteobacteria</taxon>
        <taxon>Thiotrichales</taxon>
        <taxon>Piscirickettsiaceae</taxon>
        <taxon>Sulfurivirga</taxon>
    </lineage>
</organism>
<dbReference type="InterPro" id="IPR028998">
    <property type="entry name" value="RimP_C"/>
</dbReference>
<dbReference type="STRING" id="364032.SAMN05443662_1076"/>
<sequence>MSRIEDRIEQLVRPTIEEMGMEFWGCEYVPVGGRATLRIYIDKPGGVTVDDCADVSYEVSGILDVEDPIANAYNLEISSPGLDRPLFNREQFERFRDETVAVRTHDPVMGRRKFKGPITDVNEDGIAMEVDGETYEIDYDNIDKANVVPKF</sequence>
<evidence type="ECO:0000256" key="3">
    <source>
        <dbReference type="HAMAP-Rule" id="MF_01077"/>
    </source>
</evidence>
<name>A0A1N6FH15_9GAMM</name>
<reference evidence="7" key="1">
    <citation type="submission" date="2016-11" db="EMBL/GenBank/DDBJ databases">
        <authorList>
            <person name="Varghese N."/>
            <person name="Submissions S."/>
        </authorList>
    </citation>
    <scope>NUCLEOTIDE SEQUENCE [LARGE SCALE GENOMIC DNA]</scope>
    <source>
        <strain evidence="7">DSM 17737</strain>
    </source>
</reference>
<comment type="subcellular location">
    <subcellularLocation>
        <location evidence="3">Cytoplasm</location>
    </subcellularLocation>
</comment>
<dbReference type="PANTHER" id="PTHR33867">
    <property type="entry name" value="RIBOSOME MATURATION FACTOR RIMP"/>
    <property type="match status" value="1"/>
</dbReference>
<evidence type="ECO:0000259" key="5">
    <source>
        <dbReference type="Pfam" id="PF17384"/>
    </source>
</evidence>
<dbReference type="InterPro" id="IPR036847">
    <property type="entry name" value="RimP_C_sf"/>
</dbReference>
<dbReference type="NCBIfam" id="NF000927">
    <property type="entry name" value="PRK00092.1-1"/>
    <property type="match status" value="1"/>
</dbReference>
<dbReference type="Gene3D" id="2.30.30.180">
    <property type="entry name" value="Ribosome maturation factor RimP, C-terminal domain"/>
    <property type="match status" value="1"/>
</dbReference>
<dbReference type="OrthoDB" id="9805006at2"/>
<keyword evidence="1 3" id="KW-0963">Cytoplasm</keyword>
<dbReference type="SUPFAM" id="SSF74942">
    <property type="entry name" value="YhbC-like, C-terminal domain"/>
    <property type="match status" value="1"/>
</dbReference>
<feature type="domain" description="Ribosome maturation factor RimP C-terminal" evidence="5">
    <location>
        <begin position="86"/>
        <end position="151"/>
    </location>
</feature>
<accession>A0A1N6FH15</accession>
<dbReference type="HAMAP" id="MF_01077">
    <property type="entry name" value="RimP"/>
    <property type="match status" value="1"/>
</dbReference>
<dbReference type="Pfam" id="PF02576">
    <property type="entry name" value="RimP_N"/>
    <property type="match status" value="1"/>
</dbReference>
<feature type="domain" description="Ribosome maturation factor RimP N-terminal" evidence="4">
    <location>
        <begin position="11"/>
        <end position="83"/>
    </location>
</feature>
<evidence type="ECO:0000256" key="1">
    <source>
        <dbReference type="ARBA" id="ARBA00022490"/>
    </source>
</evidence>
<evidence type="ECO:0000259" key="4">
    <source>
        <dbReference type="Pfam" id="PF02576"/>
    </source>
</evidence>
<comment type="similarity">
    <text evidence="3">Belongs to the RimP family.</text>
</comment>
<dbReference type="Pfam" id="PF17384">
    <property type="entry name" value="DUF150_C"/>
    <property type="match status" value="1"/>
</dbReference>
<dbReference type="GO" id="GO:0006412">
    <property type="term" value="P:translation"/>
    <property type="evidence" value="ECO:0007669"/>
    <property type="project" value="TreeGrafter"/>
</dbReference>
<dbReference type="InterPro" id="IPR028989">
    <property type="entry name" value="RimP_N"/>
</dbReference>
<dbReference type="InterPro" id="IPR003728">
    <property type="entry name" value="Ribosome_maturation_RimP"/>
</dbReference>
<evidence type="ECO:0000313" key="7">
    <source>
        <dbReference type="Proteomes" id="UP000198461"/>
    </source>
</evidence>
<dbReference type="Proteomes" id="UP000198461">
    <property type="component" value="Unassembled WGS sequence"/>
</dbReference>
<evidence type="ECO:0000313" key="6">
    <source>
        <dbReference type="EMBL" id="SIN94545.1"/>
    </source>
</evidence>
<gene>
    <name evidence="3" type="primary">rimP</name>
    <name evidence="6" type="ORF">SAMN05443662_1076</name>
</gene>
<dbReference type="EMBL" id="FSRE01000002">
    <property type="protein sequence ID" value="SIN94545.1"/>
    <property type="molecule type" value="Genomic_DNA"/>
</dbReference>
<evidence type="ECO:0000256" key="2">
    <source>
        <dbReference type="ARBA" id="ARBA00022517"/>
    </source>
</evidence>